<gene>
    <name evidence="8" type="ORF">APUU_41041S</name>
</gene>
<dbReference type="AlphaFoldDB" id="A0A7R8AN81"/>
<evidence type="ECO:0000313" key="8">
    <source>
        <dbReference type="EMBL" id="BCS24597.1"/>
    </source>
</evidence>
<dbReference type="PRINTS" id="PR00465">
    <property type="entry name" value="EP450IV"/>
</dbReference>
<dbReference type="PANTHER" id="PTHR24305">
    <property type="entry name" value="CYTOCHROME P450"/>
    <property type="match status" value="1"/>
</dbReference>
<accession>A0A7R8AN81</accession>
<dbReference type="InterPro" id="IPR050121">
    <property type="entry name" value="Cytochrome_P450_monoxygenase"/>
</dbReference>
<dbReference type="KEGG" id="apuu:APUU_41041S"/>
<keyword evidence="7" id="KW-0503">Monooxygenase</keyword>
<dbReference type="GO" id="GO:0016705">
    <property type="term" value="F:oxidoreductase activity, acting on paired donors, with incorporation or reduction of molecular oxygen"/>
    <property type="evidence" value="ECO:0007669"/>
    <property type="project" value="InterPro"/>
</dbReference>
<keyword evidence="9" id="KW-1185">Reference proteome</keyword>
<dbReference type="PROSITE" id="PS00086">
    <property type="entry name" value="CYTOCHROME_P450"/>
    <property type="match status" value="1"/>
</dbReference>
<dbReference type="GO" id="GO:0004497">
    <property type="term" value="F:monooxygenase activity"/>
    <property type="evidence" value="ECO:0007669"/>
    <property type="project" value="UniProtKB-KW"/>
</dbReference>
<dbReference type="SUPFAM" id="SSF48264">
    <property type="entry name" value="Cytochrome P450"/>
    <property type="match status" value="1"/>
</dbReference>
<dbReference type="InterPro" id="IPR036396">
    <property type="entry name" value="Cyt_P450_sf"/>
</dbReference>
<dbReference type="PRINTS" id="PR00385">
    <property type="entry name" value="P450"/>
</dbReference>
<keyword evidence="5 6" id="KW-0408">Iron</keyword>
<evidence type="ECO:0000256" key="2">
    <source>
        <dbReference type="ARBA" id="ARBA00010617"/>
    </source>
</evidence>
<organism evidence="8 9">
    <name type="scientific">Aspergillus puulaauensis</name>
    <dbReference type="NCBI Taxonomy" id="1220207"/>
    <lineage>
        <taxon>Eukaryota</taxon>
        <taxon>Fungi</taxon>
        <taxon>Dikarya</taxon>
        <taxon>Ascomycota</taxon>
        <taxon>Pezizomycotina</taxon>
        <taxon>Eurotiomycetes</taxon>
        <taxon>Eurotiomycetidae</taxon>
        <taxon>Eurotiales</taxon>
        <taxon>Aspergillaceae</taxon>
        <taxon>Aspergillus</taxon>
    </lineage>
</organism>
<evidence type="ECO:0000313" key="9">
    <source>
        <dbReference type="Proteomes" id="UP000654913"/>
    </source>
</evidence>
<evidence type="ECO:0000256" key="6">
    <source>
        <dbReference type="PIRSR" id="PIRSR602403-1"/>
    </source>
</evidence>
<dbReference type="EMBL" id="AP024446">
    <property type="protein sequence ID" value="BCS24597.1"/>
    <property type="molecule type" value="Genomic_DNA"/>
</dbReference>
<dbReference type="Pfam" id="PF00067">
    <property type="entry name" value="p450"/>
    <property type="match status" value="1"/>
</dbReference>
<protein>
    <recommendedName>
        <fullName evidence="10">Cytochrome P450</fullName>
    </recommendedName>
</protein>
<dbReference type="InterPro" id="IPR001128">
    <property type="entry name" value="Cyt_P450"/>
</dbReference>
<dbReference type="InterPro" id="IPR017972">
    <property type="entry name" value="Cyt_P450_CS"/>
</dbReference>
<reference evidence="8" key="2">
    <citation type="submission" date="2021-02" db="EMBL/GenBank/DDBJ databases">
        <title>Aspergillus puulaauensis MK2 genome sequence.</title>
        <authorList>
            <person name="Futagami T."/>
            <person name="Mori K."/>
            <person name="Kadooka C."/>
            <person name="Tanaka T."/>
        </authorList>
    </citation>
    <scope>NUCLEOTIDE SEQUENCE</scope>
    <source>
        <strain evidence="8">MK2</strain>
    </source>
</reference>
<keyword evidence="4 7" id="KW-0560">Oxidoreductase</keyword>
<evidence type="ECO:0008006" key="10">
    <source>
        <dbReference type="Google" id="ProtNLM"/>
    </source>
</evidence>
<dbReference type="GO" id="GO:0005506">
    <property type="term" value="F:iron ion binding"/>
    <property type="evidence" value="ECO:0007669"/>
    <property type="project" value="InterPro"/>
</dbReference>
<reference evidence="8" key="1">
    <citation type="submission" date="2021-01" db="EMBL/GenBank/DDBJ databases">
        <authorList>
            <consortium name="Aspergillus puulaauensis MK2 genome sequencing consortium"/>
            <person name="Kazuki M."/>
            <person name="Futagami T."/>
        </authorList>
    </citation>
    <scope>NUCLEOTIDE SEQUENCE</scope>
    <source>
        <strain evidence="8">MK2</strain>
    </source>
</reference>
<dbReference type="GO" id="GO:0020037">
    <property type="term" value="F:heme binding"/>
    <property type="evidence" value="ECO:0007669"/>
    <property type="project" value="InterPro"/>
</dbReference>
<keyword evidence="6 7" id="KW-0349">Heme</keyword>
<comment type="cofactor">
    <cofactor evidence="1 6">
        <name>heme</name>
        <dbReference type="ChEBI" id="CHEBI:30413"/>
    </cofactor>
</comment>
<keyword evidence="3 6" id="KW-0479">Metal-binding</keyword>
<dbReference type="GeneID" id="64974602"/>
<evidence type="ECO:0000256" key="7">
    <source>
        <dbReference type="RuleBase" id="RU000461"/>
    </source>
</evidence>
<name>A0A7R8AN81_9EURO</name>
<dbReference type="RefSeq" id="XP_041556791.1">
    <property type="nucleotide sequence ID" value="XM_041704180.1"/>
</dbReference>
<dbReference type="Gene3D" id="1.10.630.10">
    <property type="entry name" value="Cytochrome P450"/>
    <property type="match status" value="1"/>
</dbReference>
<feature type="binding site" description="axial binding residue" evidence="6">
    <location>
        <position position="468"/>
    </location>
    <ligand>
        <name>heme</name>
        <dbReference type="ChEBI" id="CHEBI:30413"/>
    </ligand>
    <ligandPart>
        <name>Fe</name>
        <dbReference type="ChEBI" id="CHEBI:18248"/>
    </ligandPart>
</feature>
<dbReference type="CDD" id="cd11060">
    <property type="entry name" value="CYP57A1-like"/>
    <property type="match status" value="1"/>
</dbReference>
<comment type="similarity">
    <text evidence="2 7">Belongs to the cytochrome P450 family.</text>
</comment>
<evidence type="ECO:0000256" key="1">
    <source>
        <dbReference type="ARBA" id="ARBA00001971"/>
    </source>
</evidence>
<dbReference type="OrthoDB" id="3934656at2759"/>
<proteinExistence type="inferred from homology"/>
<evidence type="ECO:0000256" key="3">
    <source>
        <dbReference type="ARBA" id="ARBA00022723"/>
    </source>
</evidence>
<dbReference type="Proteomes" id="UP000654913">
    <property type="component" value="Chromosome 4"/>
</dbReference>
<evidence type="ECO:0000256" key="4">
    <source>
        <dbReference type="ARBA" id="ARBA00023002"/>
    </source>
</evidence>
<evidence type="ECO:0000256" key="5">
    <source>
        <dbReference type="ARBA" id="ARBA00023004"/>
    </source>
</evidence>
<dbReference type="PANTHER" id="PTHR24305:SF180">
    <property type="entry name" value="P450, PUTATIVE (EUROFUNG)-RELATED"/>
    <property type="match status" value="1"/>
</dbReference>
<sequence>MAGLLFAGFWVQIPAALGTLLVAKLVWDVLFSPLRAFDGPLLAKFTNIWRAWQAFDGHIDQTYIQLHRRHGPVVRVGPNALSISDPSMIRVIYSTRNPWKKSDSYHPNDALVNGQRMSNIFNTQDEKWHDQNILPIRSLWRMSAVLDYEPLIDETINKFVDKLGARFGGGQVCPVDEWIGYFAWDVTANFSFGRHYGFIDQEKDVDNLITDSTQGLIYFAPVSQIPWIDHLLDKNPIVRIGPKPTLTGILYAFKVVAEYQAGLKDNSIKPGTTVEHTLAKYVQLKKTHPDMVTDVQIVNWLMLSILAGGDTSSATMRAAVYHLAKNADAYRTLVAELTSAAPSFSLSMPARWKDIRDLPYLDAVIRESMRINPSIAMVFERVAPPGGYTLPDGRYIPAGTKVGINPAVTNRDRGVFGEGVDVFRPERWLRRDGGGGEGAEEGEEEYQERHRRMRDTCDFVFGAGARVCMGRHLAMLEMKKLIATLYYTFDLHLVDPKHEWSCRNAWFVYQSDMPMIITRRK</sequence>
<dbReference type="InterPro" id="IPR002403">
    <property type="entry name" value="Cyt_P450_E_grp-IV"/>
</dbReference>